<dbReference type="Gene3D" id="3.30.160.390">
    <property type="entry name" value="Integrase, DNA-binding domain"/>
    <property type="match status" value="1"/>
</dbReference>
<dbReference type="Pfam" id="PF00589">
    <property type="entry name" value="Phage_integrase"/>
    <property type="match status" value="1"/>
</dbReference>
<accession>A0A6P2N885</accession>
<keyword evidence="3" id="KW-0233">DNA recombination</keyword>
<protein>
    <submittedName>
        <fullName evidence="6">Integrase</fullName>
    </submittedName>
</protein>
<organism evidence="6 7">
    <name type="scientific">Burkholderia pseudomultivorans</name>
    <dbReference type="NCBI Taxonomy" id="1207504"/>
    <lineage>
        <taxon>Bacteria</taxon>
        <taxon>Pseudomonadati</taxon>
        <taxon>Pseudomonadota</taxon>
        <taxon>Betaproteobacteria</taxon>
        <taxon>Burkholderiales</taxon>
        <taxon>Burkholderiaceae</taxon>
        <taxon>Burkholderia</taxon>
        <taxon>Burkholderia cepacia complex</taxon>
    </lineage>
</organism>
<dbReference type="InterPro" id="IPR011010">
    <property type="entry name" value="DNA_brk_join_enz"/>
</dbReference>
<feature type="region of interest" description="Disordered" evidence="4">
    <location>
        <begin position="139"/>
        <end position="159"/>
    </location>
</feature>
<dbReference type="RefSeq" id="WP_006482144.1">
    <property type="nucleotide sequence ID" value="NZ_CABVPP010000037.1"/>
</dbReference>
<dbReference type="Pfam" id="PF13356">
    <property type="entry name" value="Arm-DNA-bind_3"/>
    <property type="match status" value="1"/>
</dbReference>
<dbReference type="SUPFAM" id="SSF56349">
    <property type="entry name" value="DNA breaking-rejoining enzymes"/>
    <property type="match status" value="1"/>
</dbReference>
<dbReference type="InterPro" id="IPR025166">
    <property type="entry name" value="Integrase_DNA_bind_dom"/>
</dbReference>
<dbReference type="GeneID" id="93171392"/>
<dbReference type="InterPro" id="IPR013762">
    <property type="entry name" value="Integrase-like_cat_sf"/>
</dbReference>
<evidence type="ECO:0000313" key="7">
    <source>
        <dbReference type="Proteomes" id="UP000494162"/>
    </source>
</evidence>
<dbReference type="InterPro" id="IPR002104">
    <property type="entry name" value="Integrase_catalytic"/>
</dbReference>
<dbReference type="PANTHER" id="PTHR30629">
    <property type="entry name" value="PROPHAGE INTEGRASE"/>
    <property type="match status" value="1"/>
</dbReference>
<evidence type="ECO:0000313" key="6">
    <source>
        <dbReference type="EMBL" id="VWB90400.1"/>
    </source>
</evidence>
<name>A0A6P2N885_9BURK</name>
<dbReference type="Gene3D" id="1.10.443.10">
    <property type="entry name" value="Intergrase catalytic core"/>
    <property type="match status" value="1"/>
</dbReference>
<dbReference type="PANTHER" id="PTHR30629:SF6">
    <property type="entry name" value="PROPHAGE INTEGRASE INTA-RELATED"/>
    <property type="match status" value="1"/>
</dbReference>
<dbReference type="GO" id="GO:0006310">
    <property type="term" value="P:DNA recombination"/>
    <property type="evidence" value="ECO:0007669"/>
    <property type="project" value="UniProtKB-KW"/>
</dbReference>
<sequence>MAKQSFTAARVEGFGCEPGKQQTIHWDARTPGLGLRVTAAGTRAYVFESRLFGKTVRVTIGDARAWDLGKARIEASKLKTLVDEGKDPREVRADQRAAHEARRAEARRKDVTFGEAWDDYVETRKSFWGALHYRDHLQHGGVGGQPRKSGMGTRKAGPLAPLRPVKLSDLTGKCVSQWLAAQSSERPTVSALSFRLLRGFIRWAADTPAYAGIIPADAYSSRAVKEVVPRVKAKEGDSLQREQLKTWFCAVRDIENPVISAYLQGLLITGARREEWASLRWEDVDFQWRSLVLDDKVEGSGGRTIPLTPYLASLLLNLKRLNETPPSSQKVARLAAKGEQWSPSQWVFSSAKAADGKIADPGVAHRKALAVAGLPHVTLHGLRRSFGTLSEWVEVPVGVVAQIQGHKPSAIAEKHYRRRPLDLLRMWHDKIEAWLLVQANIDVKPTTTQPQSPK</sequence>
<proteinExistence type="inferred from homology"/>
<evidence type="ECO:0000256" key="2">
    <source>
        <dbReference type="ARBA" id="ARBA00022908"/>
    </source>
</evidence>
<dbReference type="InterPro" id="IPR050808">
    <property type="entry name" value="Phage_Integrase"/>
</dbReference>
<gene>
    <name evidence="6" type="ORF">BPS26883_04353</name>
</gene>
<dbReference type="GO" id="GO:0015074">
    <property type="term" value="P:DNA integration"/>
    <property type="evidence" value="ECO:0007669"/>
    <property type="project" value="UniProtKB-KW"/>
</dbReference>
<evidence type="ECO:0000259" key="5">
    <source>
        <dbReference type="PROSITE" id="PS51898"/>
    </source>
</evidence>
<dbReference type="EMBL" id="CABVPP010000037">
    <property type="protein sequence ID" value="VWB90400.1"/>
    <property type="molecule type" value="Genomic_DNA"/>
</dbReference>
<evidence type="ECO:0000256" key="1">
    <source>
        <dbReference type="ARBA" id="ARBA00008857"/>
    </source>
</evidence>
<feature type="domain" description="Tyr recombinase" evidence="5">
    <location>
        <begin position="234"/>
        <end position="429"/>
    </location>
</feature>
<dbReference type="AlphaFoldDB" id="A0A6P2N885"/>
<dbReference type="GO" id="GO:0003677">
    <property type="term" value="F:DNA binding"/>
    <property type="evidence" value="ECO:0007669"/>
    <property type="project" value="InterPro"/>
</dbReference>
<comment type="similarity">
    <text evidence="1">Belongs to the 'phage' integrase family.</text>
</comment>
<keyword evidence="2" id="KW-0229">DNA integration</keyword>
<dbReference type="Proteomes" id="UP000494162">
    <property type="component" value="Unassembled WGS sequence"/>
</dbReference>
<dbReference type="InterPro" id="IPR038488">
    <property type="entry name" value="Integrase_DNA-bd_sf"/>
</dbReference>
<evidence type="ECO:0000256" key="4">
    <source>
        <dbReference type="SAM" id="MobiDB-lite"/>
    </source>
</evidence>
<dbReference type="PROSITE" id="PS51898">
    <property type="entry name" value="TYR_RECOMBINASE"/>
    <property type="match status" value="1"/>
</dbReference>
<reference evidence="6 7" key="1">
    <citation type="submission" date="2019-09" db="EMBL/GenBank/DDBJ databases">
        <authorList>
            <person name="Depoorter E."/>
        </authorList>
    </citation>
    <scope>NUCLEOTIDE SEQUENCE [LARGE SCALE GENOMIC DNA]</scope>
    <source>
        <strain evidence="6">LMG 26883</strain>
    </source>
</reference>
<evidence type="ECO:0000256" key="3">
    <source>
        <dbReference type="ARBA" id="ARBA00023172"/>
    </source>
</evidence>